<dbReference type="InParanoid" id="A0A067Q458"/>
<protein>
    <recommendedName>
        <fullName evidence="7">Large ribosomal subunit protein mL44</fullName>
    </recommendedName>
</protein>
<dbReference type="SUPFAM" id="SSF54768">
    <property type="entry name" value="dsRNA-binding domain-like"/>
    <property type="match status" value="1"/>
</dbReference>
<keyword evidence="5" id="KW-0687">Ribonucleoprotein</keyword>
<dbReference type="GO" id="GO:0005739">
    <property type="term" value="C:mitochondrion"/>
    <property type="evidence" value="ECO:0007669"/>
    <property type="project" value="TreeGrafter"/>
</dbReference>
<evidence type="ECO:0000256" key="3">
    <source>
        <dbReference type="ARBA" id="ARBA00022980"/>
    </source>
</evidence>
<dbReference type="InterPro" id="IPR000999">
    <property type="entry name" value="RNase_III_dom"/>
</dbReference>
<feature type="domain" description="RNase III" evidence="10">
    <location>
        <begin position="58"/>
        <end position="175"/>
    </location>
</feature>
<comment type="similarity">
    <text evidence="6">Belongs to the ribonuclease III family. Mitochondrion-specific ribosomal protein mL44 subfamily.</text>
</comment>
<dbReference type="AlphaFoldDB" id="A0A067Q458"/>
<dbReference type="Pfam" id="PF22892">
    <property type="entry name" value="DSRM_MRPL44"/>
    <property type="match status" value="1"/>
</dbReference>
<evidence type="ECO:0000259" key="9">
    <source>
        <dbReference type="PROSITE" id="PS50137"/>
    </source>
</evidence>
<dbReference type="InterPro" id="IPR044444">
    <property type="entry name" value="Ribosomal_mL44_DSRM_metazoa"/>
</dbReference>
<comment type="subcellular location">
    <subcellularLocation>
        <location evidence="1">Mitochondrion</location>
    </subcellularLocation>
</comment>
<proteinExistence type="inferred from homology"/>
<evidence type="ECO:0000256" key="2">
    <source>
        <dbReference type="ARBA" id="ARBA00022884"/>
    </source>
</evidence>
<evidence type="ECO:0000256" key="1">
    <source>
        <dbReference type="ARBA" id="ARBA00004173"/>
    </source>
</evidence>
<name>A0A067Q458_9AGAM</name>
<dbReference type="OrthoDB" id="67027at2759"/>
<evidence type="ECO:0000313" key="11">
    <source>
        <dbReference type="EMBL" id="KDQ61779.1"/>
    </source>
</evidence>
<dbReference type="InterPro" id="IPR036389">
    <property type="entry name" value="RNase_III_sf"/>
</dbReference>
<sequence>MSLTHKRLASTAAKLKLAKKTAISTSHLKAFPPPEASSSQFFNPKTWATLQPPPPSSLSAFAHRIGLGQVILSPSSPPSASASAPTGTALLQQALTHPSFVPLFQKHYPNEPLPLTNANLNTVGNGLMGLFAAEWLNAAYPHLPTRVLKAAVSAYVGPVSCANVAKEWGVVPLLRWNRTPSTPLRPAVLHTDALSSVPRALTALIYTHRSLPTARKFVHNFFLSRDVDLRGMIKFRDPKKALSETVARFGRERPVSRLLRETGRFSNSPIFVVGIYSGSDLLGEGFGSSLKMAEFRAAEDSLHRLYLTRTPSHLLSLPTTTFSTSRPSMLDAIPASQSVGQGEGGEGVYVPGELGVTEVLYGSSERSGVKVVGRPVGRGFVDGVEESGEGELEVEGSLS</sequence>
<dbReference type="PANTHER" id="PTHR11207">
    <property type="entry name" value="RIBONUCLEASE III"/>
    <property type="match status" value="1"/>
</dbReference>
<dbReference type="CDD" id="cd00593">
    <property type="entry name" value="RIBOc"/>
    <property type="match status" value="1"/>
</dbReference>
<dbReference type="CDD" id="cd19873">
    <property type="entry name" value="DSRM_MRPL3_like"/>
    <property type="match status" value="1"/>
</dbReference>
<dbReference type="Gene3D" id="3.30.160.20">
    <property type="match status" value="1"/>
</dbReference>
<gene>
    <name evidence="11" type="ORF">JAAARDRAFT_172208</name>
</gene>
<dbReference type="HOGENOM" id="CLU_034765_0_0_1"/>
<evidence type="ECO:0000256" key="7">
    <source>
        <dbReference type="ARBA" id="ARBA00035187"/>
    </source>
</evidence>
<dbReference type="Gene3D" id="1.10.1520.10">
    <property type="entry name" value="Ribonuclease III domain"/>
    <property type="match status" value="2"/>
</dbReference>
<evidence type="ECO:0000313" key="12">
    <source>
        <dbReference type="Proteomes" id="UP000027265"/>
    </source>
</evidence>
<dbReference type="EMBL" id="KL197712">
    <property type="protein sequence ID" value="KDQ61779.1"/>
    <property type="molecule type" value="Genomic_DNA"/>
</dbReference>
<dbReference type="SUPFAM" id="SSF69065">
    <property type="entry name" value="RNase III domain-like"/>
    <property type="match status" value="1"/>
</dbReference>
<dbReference type="Proteomes" id="UP000027265">
    <property type="component" value="Unassembled WGS sequence"/>
</dbReference>
<organism evidence="11 12">
    <name type="scientific">Jaapia argillacea MUCL 33604</name>
    <dbReference type="NCBI Taxonomy" id="933084"/>
    <lineage>
        <taxon>Eukaryota</taxon>
        <taxon>Fungi</taxon>
        <taxon>Dikarya</taxon>
        <taxon>Basidiomycota</taxon>
        <taxon>Agaricomycotina</taxon>
        <taxon>Agaricomycetes</taxon>
        <taxon>Agaricomycetidae</taxon>
        <taxon>Jaapiales</taxon>
        <taxon>Jaapiaceae</taxon>
        <taxon>Jaapia</taxon>
    </lineage>
</organism>
<evidence type="ECO:0000256" key="5">
    <source>
        <dbReference type="ARBA" id="ARBA00023274"/>
    </source>
</evidence>
<accession>A0A067Q458</accession>
<dbReference type="GO" id="GO:0003725">
    <property type="term" value="F:double-stranded RNA binding"/>
    <property type="evidence" value="ECO:0007669"/>
    <property type="project" value="InterPro"/>
</dbReference>
<keyword evidence="3" id="KW-0689">Ribosomal protein</keyword>
<keyword evidence="12" id="KW-1185">Reference proteome</keyword>
<evidence type="ECO:0000259" key="10">
    <source>
        <dbReference type="PROSITE" id="PS50142"/>
    </source>
</evidence>
<keyword evidence="4" id="KW-0496">Mitochondrion</keyword>
<dbReference type="GO" id="GO:0003735">
    <property type="term" value="F:structural constituent of ribosome"/>
    <property type="evidence" value="ECO:0007669"/>
    <property type="project" value="TreeGrafter"/>
</dbReference>
<dbReference type="InterPro" id="IPR044443">
    <property type="entry name" value="Ribosomal_mL44_DSRM_fung"/>
</dbReference>
<evidence type="ECO:0000256" key="4">
    <source>
        <dbReference type="ARBA" id="ARBA00023128"/>
    </source>
</evidence>
<evidence type="ECO:0000256" key="8">
    <source>
        <dbReference type="PROSITE-ProRule" id="PRU00266"/>
    </source>
</evidence>
<dbReference type="GO" id="GO:0006396">
    <property type="term" value="P:RNA processing"/>
    <property type="evidence" value="ECO:0007669"/>
    <property type="project" value="InterPro"/>
</dbReference>
<dbReference type="STRING" id="933084.A0A067Q458"/>
<dbReference type="InterPro" id="IPR014720">
    <property type="entry name" value="dsRBD_dom"/>
</dbReference>
<dbReference type="PANTHER" id="PTHR11207:SF32">
    <property type="entry name" value="LARGE RIBOSOMAL SUBUNIT PROTEIN ML44"/>
    <property type="match status" value="1"/>
</dbReference>
<evidence type="ECO:0000256" key="6">
    <source>
        <dbReference type="ARBA" id="ARBA00024034"/>
    </source>
</evidence>
<dbReference type="GO" id="GO:0004525">
    <property type="term" value="F:ribonuclease III activity"/>
    <property type="evidence" value="ECO:0007669"/>
    <property type="project" value="InterPro"/>
</dbReference>
<dbReference type="PROSITE" id="PS50137">
    <property type="entry name" value="DS_RBD"/>
    <property type="match status" value="1"/>
</dbReference>
<reference evidence="12" key="1">
    <citation type="journal article" date="2014" name="Proc. Natl. Acad. Sci. U.S.A.">
        <title>Extensive sampling of basidiomycete genomes demonstrates inadequacy of the white-rot/brown-rot paradigm for wood decay fungi.</title>
        <authorList>
            <person name="Riley R."/>
            <person name="Salamov A.A."/>
            <person name="Brown D.W."/>
            <person name="Nagy L.G."/>
            <person name="Floudas D."/>
            <person name="Held B.W."/>
            <person name="Levasseur A."/>
            <person name="Lombard V."/>
            <person name="Morin E."/>
            <person name="Otillar R."/>
            <person name="Lindquist E.A."/>
            <person name="Sun H."/>
            <person name="LaButti K.M."/>
            <person name="Schmutz J."/>
            <person name="Jabbour D."/>
            <person name="Luo H."/>
            <person name="Baker S.E."/>
            <person name="Pisabarro A.G."/>
            <person name="Walton J.D."/>
            <person name="Blanchette R.A."/>
            <person name="Henrissat B."/>
            <person name="Martin F."/>
            <person name="Cullen D."/>
            <person name="Hibbett D.S."/>
            <person name="Grigoriev I.V."/>
        </authorList>
    </citation>
    <scope>NUCLEOTIDE SEQUENCE [LARGE SCALE GENOMIC DNA]</scope>
    <source>
        <strain evidence="12">MUCL 33604</strain>
    </source>
</reference>
<keyword evidence="2 8" id="KW-0694">RNA-binding</keyword>
<dbReference type="PROSITE" id="PS50142">
    <property type="entry name" value="RNASE_3_2"/>
    <property type="match status" value="1"/>
</dbReference>
<dbReference type="SMART" id="SM00358">
    <property type="entry name" value="DSRM"/>
    <property type="match status" value="1"/>
</dbReference>
<feature type="domain" description="DRBM" evidence="9">
    <location>
        <begin position="237"/>
        <end position="307"/>
    </location>
</feature>
<dbReference type="SMART" id="SM00535">
    <property type="entry name" value="RIBOc"/>
    <property type="match status" value="1"/>
</dbReference>